<dbReference type="Proteomes" id="UP000282322">
    <property type="component" value="Unassembled WGS sequence"/>
</dbReference>
<name>A0A3P3RLM8_9EURY</name>
<evidence type="ECO:0000313" key="1">
    <source>
        <dbReference type="EMBL" id="RRJ33760.1"/>
    </source>
</evidence>
<sequence length="239" mass="25853">MKHASRGSNASGSRQTEKSFTDTLMGLKRRGCCVLVTGQVDERVRAAQSRRLFGERETSRQRVLTLTDATSDLDAQYLPESITPAHSSVTTLNYTGVVRDIASTADPTAELPPTAASSEPSDSMGNLGDLLYDSIKETIRAGQTVPGELRLGIATLCVLLDTDGLSATEAFVRALRADVLAVGGMAHFHLPCSPGSETLAALDPLIDIHIELRESNGSVEHRWRLSETDHVTDWLPLQR</sequence>
<dbReference type="EMBL" id="RRCH01000003">
    <property type="protein sequence ID" value="RRJ33760.1"/>
    <property type="molecule type" value="Genomic_DNA"/>
</dbReference>
<proteinExistence type="predicted"/>
<dbReference type="AlphaFoldDB" id="A0A3P3RLM8"/>
<dbReference type="InterPro" id="IPR055927">
    <property type="entry name" value="DUF7504"/>
</dbReference>
<dbReference type="RefSeq" id="WP_124953627.1">
    <property type="nucleotide sequence ID" value="NZ_RRCH01000003.1"/>
</dbReference>
<keyword evidence="2" id="KW-1185">Reference proteome</keyword>
<reference evidence="1 2" key="1">
    <citation type="submission" date="2018-11" db="EMBL/GenBank/DDBJ databases">
        <title>Taxonoimc description of Halomarina strain SPP-AMP-1.</title>
        <authorList>
            <person name="Pal Y."/>
            <person name="Srinivasana K."/>
            <person name="Verma A."/>
            <person name="Kumar P."/>
        </authorList>
    </citation>
    <scope>NUCLEOTIDE SEQUENCE [LARGE SCALE GENOMIC DNA]</scope>
    <source>
        <strain evidence="1 2">SPP-AMP-1</strain>
    </source>
</reference>
<organism evidence="1 2">
    <name type="scientific">Halocatena pleomorpha</name>
    <dbReference type="NCBI Taxonomy" id="1785090"/>
    <lineage>
        <taxon>Archaea</taxon>
        <taxon>Methanobacteriati</taxon>
        <taxon>Methanobacteriota</taxon>
        <taxon>Stenosarchaea group</taxon>
        <taxon>Halobacteria</taxon>
        <taxon>Halobacteriales</taxon>
        <taxon>Natronomonadaceae</taxon>
        <taxon>Halocatena</taxon>
    </lineage>
</organism>
<evidence type="ECO:0008006" key="3">
    <source>
        <dbReference type="Google" id="ProtNLM"/>
    </source>
</evidence>
<accession>A0A3P3RLM8</accession>
<dbReference type="Pfam" id="PF24336">
    <property type="entry name" value="DUF7504"/>
    <property type="match status" value="1"/>
</dbReference>
<comment type="caution">
    <text evidence="1">The sequence shown here is derived from an EMBL/GenBank/DDBJ whole genome shotgun (WGS) entry which is preliminary data.</text>
</comment>
<dbReference type="OrthoDB" id="252760at2157"/>
<evidence type="ECO:0000313" key="2">
    <source>
        <dbReference type="Proteomes" id="UP000282322"/>
    </source>
</evidence>
<gene>
    <name evidence="1" type="ORF">EIK79_02925</name>
</gene>
<protein>
    <recommendedName>
        <fullName evidence="3">KaiC-like domain-containing protein</fullName>
    </recommendedName>
</protein>